<evidence type="ECO:0000256" key="11">
    <source>
        <dbReference type="HAMAP-Rule" id="MF_01497"/>
    </source>
</evidence>
<comment type="subunit">
    <text evidence="11">Monomer.</text>
</comment>
<comment type="function">
    <text evidence="11">A protein kinase that phosphorylates Ser and Thr residues. Probably acts to suppress the effects of stress linked to accumulation of reactive oxygen species. Probably involved in the extracytoplasmic stress response.</text>
</comment>
<feature type="active site" evidence="11">
    <location>
        <position position="227"/>
    </location>
</feature>
<feature type="site" description="ATP" evidence="11">
    <location>
        <position position="39"/>
    </location>
</feature>
<feature type="active site" description="Proton acceptor" evidence="11">
    <location>
        <position position="210"/>
    </location>
</feature>
<keyword evidence="2 11" id="KW-0723">Serine/threonine-protein kinase</keyword>
<dbReference type="Gene3D" id="1.20.1270.170">
    <property type="match status" value="1"/>
</dbReference>
<comment type="subcellular location">
    <subcellularLocation>
        <location evidence="11">Cytoplasm</location>
    </subcellularLocation>
</comment>
<keyword evidence="10 11" id="KW-0346">Stress response</keyword>
<comment type="catalytic activity">
    <reaction evidence="11">
        <text>L-seryl-[protein] + ATP = O-phospho-L-seryl-[protein] + ADP + H(+)</text>
        <dbReference type="Rhea" id="RHEA:17989"/>
        <dbReference type="Rhea" id="RHEA-COMP:9863"/>
        <dbReference type="Rhea" id="RHEA-COMP:11604"/>
        <dbReference type="ChEBI" id="CHEBI:15378"/>
        <dbReference type="ChEBI" id="CHEBI:29999"/>
        <dbReference type="ChEBI" id="CHEBI:30616"/>
        <dbReference type="ChEBI" id="CHEBI:83421"/>
        <dbReference type="ChEBI" id="CHEBI:456216"/>
        <dbReference type="EC" id="2.7.11.1"/>
    </reaction>
</comment>
<dbReference type="GO" id="GO:0005737">
    <property type="term" value="C:cytoplasm"/>
    <property type="evidence" value="ECO:0007669"/>
    <property type="project" value="UniProtKB-SubCell"/>
</dbReference>
<evidence type="ECO:0000256" key="2">
    <source>
        <dbReference type="ARBA" id="ARBA00022527"/>
    </source>
</evidence>
<dbReference type="GO" id="GO:0106310">
    <property type="term" value="F:protein serine kinase activity"/>
    <property type="evidence" value="ECO:0007669"/>
    <property type="project" value="RHEA"/>
</dbReference>
<sequence length="338" mass="39527">MNTQDPTEFAFGSLSPDLILDAIESIDLRVESGLLALNSYENRVYQFRGLTFDALREQKYVVKFYRPLRWTDQQIQEEHDFAFALQDAEVPIIAPLQFNNQSLHHYQGHRFAIYPCRGGRAFENDNLDHLEWMGRFIGRIHMVGQAFDFKYRPEINSQVYLHTAKQHIVDSQMIPPQLETSFFTILDMVIEKAQGLYQPQTNRALSLHGDCHAGNILWTDDGPHFVDLDDARTGPAVQDLWMMLSGDRQQQELQLDTMIGGYEEFCDFDVSELKLIEPLRALRMVHYMGWIANRWQDPAFPRNFAWFQEAKYWEQQILALKEQYAELNEKPIRLLSGM</sequence>
<comment type="catalytic activity">
    <reaction evidence="11">
        <text>L-threonyl-[protein] + ATP = O-phospho-L-threonyl-[protein] + ADP + H(+)</text>
        <dbReference type="Rhea" id="RHEA:46608"/>
        <dbReference type="Rhea" id="RHEA-COMP:11060"/>
        <dbReference type="Rhea" id="RHEA-COMP:11605"/>
        <dbReference type="ChEBI" id="CHEBI:15378"/>
        <dbReference type="ChEBI" id="CHEBI:30013"/>
        <dbReference type="ChEBI" id="CHEBI:30616"/>
        <dbReference type="ChEBI" id="CHEBI:61977"/>
        <dbReference type="ChEBI" id="CHEBI:456216"/>
        <dbReference type="EC" id="2.7.11.1"/>
    </reaction>
</comment>
<dbReference type="AlphaFoldDB" id="A0A2S0VQR6"/>
<keyword evidence="7 11" id="KW-0418">Kinase</keyword>
<comment type="similarity">
    <text evidence="11">Belongs to the SrkA/RdoA protein kinase family.</text>
</comment>
<evidence type="ECO:0000256" key="1">
    <source>
        <dbReference type="ARBA" id="ARBA00022490"/>
    </source>
</evidence>
<feature type="binding site" evidence="11">
    <location>
        <position position="227"/>
    </location>
    <ligand>
        <name>Mg(2+)</name>
        <dbReference type="ChEBI" id="CHEBI:18420"/>
    </ligand>
</feature>
<dbReference type="GO" id="GO:0005524">
    <property type="term" value="F:ATP binding"/>
    <property type="evidence" value="ECO:0007669"/>
    <property type="project" value="UniProtKB-UniRule"/>
</dbReference>
<comment type="cofactor">
    <cofactor evidence="11">
        <name>Mg(2+)</name>
        <dbReference type="ChEBI" id="CHEBI:18420"/>
    </cofactor>
</comment>
<keyword evidence="9 11" id="KW-0460">Magnesium</keyword>
<dbReference type="KEGG" id="cate:C2869_08990"/>
<dbReference type="RefSeq" id="WP_108602620.1">
    <property type="nucleotide sequence ID" value="NZ_CP026604.1"/>
</dbReference>
<protein>
    <recommendedName>
        <fullName evidence="11">Stress response kinase A</fullName>
        <ecNumber evidence="11">2.7.11.1</ecNumber>
    </recommendedName>
    <alternativeName>
        <fullName evidence="11">Serine/threonine-protein kinase SrkA</fullName>
    </alternativeName>
</protein>
<keyword evidence="6 11" id="KW-0547">Nucleotide-binding</keyword>
<keyword evidence="5 11" id="KW-0479">Metal-binding</keyword>
<feature type="domain" description="Aminoglycoside phosphotransferase" evidence="12">
    <location>
        <begin position="40"/>
        <end position="268"/>
    </location>
</feature>
<evidence type="ECO:0000313" key="13">
    <source>
        <dbReference type="EMBL" id="AWB66557.1"/>
    </source>
</evidence>
<evidence type="ECO:0000256" key="6">
    <source>
        <dbReference type="ARBA" id="ARBA00022741"/>
    </source>
</evidence>
<dbReference type="OrthoDB" id="5392197at2"/>
<dbReference type="EMBL" id="CP026604">
    <property type="protein sequence ID" value="AWB66557.1"/>
    <property type="molecule type" value="Genomic_DNA"/>
</dbReference>
<evidence type="ECO:0000256" key="5">
    <source>
        <dbReference type="ARBA" id="ARBA00022723"/>
    </source>
</evidence>
<feature type="binding site" evidence="11">
    <location>
        <position position="215"/>
    </location>
    <ligand>
        <name>Mg(2+)</name>
        <dbReference type="ChEBI" id="CHEBI:18420"/>
    </ligand>
</feature>
<dbReference type="InterPro" id="IPR032882">
    <property type="entry name" value="SrkA/RdoA"/>
</dbReference>
<keyword evidence="14" id="KW-1185">Reference proteome</keyword>
<dbReference type="Proteomes" id="UP000244441">
    <property type="component" value="Chromosome"/>
</dbReference>
<accession>A0A2S0VQR6</accession>
<dbReference type="EC" id="2.7.11.1" evidence="11"/>
<keyword evidence="1 11" id="KW-0963">Cytoplasm</keyword>
<evidence type="ECO:0000256" key="7">
    <source>
        <dbReference type="ARBA" id="ARBA00022777"/>
    </source>
</evidence>
<proteinExistence type="inferred from homology"/>
<evidence type="ECO:0000313" key="14">
    <source>
        <dbReference type="Proteomes" id="UP000244441"/>
    </source>
</evidence>
<dbReference type="InterPro" id="IPR002575">
    <property type="entry name" value="Aminoglycoside_PTrfase"/>
</dbReference>
<gene>
    <name evidence="11" type="primary">srkA</name>
    <name evidence="13" type="ORF">C2869_08990</name>
</gene>
<name>A0A2S0VQR6_9ALTE</name>
<dbReference type="HAMAP" id="MF_01497">
    <property type="entry name" value="SrkA_kinase"/>
    <property type="match status" value="1"/>
</dbReference>
<dbReference type="Pfam" id="PF01636">
    <property type="entry name" value="APH"/>
    <property type="match status" value="1"/>
</dbReference>
<dbReference type="GO" id="GO:0004674">
    <property type="term" value="F:protein serine/threonine kinase activity"/>
    <property type="evidence" value="ECO:0007669"/>
    <property type="project" value="UniProtKB-UniRule"/>
</dbReference>
<evidence type="ECO:0000256" key="8">
    <source>
        <dbReference type="ARBA" id="ARBA00022840"/>
    </source>
</evidence>
<dbReference type="Gene3D" id="1.10.510.10">
    <property type="entry name" value="Transferase(Phosphotransferase) domain 1"/>
    <property type="match status" value="1"/>
</dbReference>
<evidence type="ECO:0000256" key="3">
    <source>
        <dbReference type="ARBA" id="ARBA00022553"/>
    </source>
</evidence>
<dbReference type="InterPro" id="IPR011009">
    <property type="entry name" value="Kinase-like_dom_sf"/>
</dbReference>
<dbReference type="GO" id="GO:0000287">
    <property type="term" value="F:magnesium ion binding"/>
    <property type="evidence" value="ECO:0007669"/>
    <property type="project" value="UniProtKB-UniRule"/>
</dbReference>
<dbReference type="SUPFAM" id="SSF56112">
    <property type="entry name" value="Protein kinase-like (PK-like)"/>
    <property type="match status" value="1"/>
</dbReference>
<evidence type="ECO:0000256" key="4">
    <source>
        <dbReference type="ARBA" id="ARBA00022679"/>
    </source>
</evidence>
<dbReference type="NCBIfam" id="NF008738">
    <property type="entry name" value="PRK11768.1"/>
    <property type="match status" value="1"/>
</dbReference>
<organism evidence="13 14">
    <name type="scientific">Saccharobesus litoralis</name>
    <dbReference type="NCBI Taxonomy" id="2172099"/>
    <lineage>
        <taxon>Bacteria</taxon>
        <taxon>Pseudomonadati</taxon>
        <taxon>Pseudomonadota</taxon>
        <taxon>Gammaproteobacteria</taxon>
        <taxon>Alteromonadales</taxon>
        <taxon>Alteromonadaceae</taxon>
        <taxon>Saccharobesus</taxon>
    </lineage>
</organism>
<evidence type="ECO:0000259" key="12">
    <source>
        <dbReference type="Pfam" id="PF01636"/>
    </source>
</evidence>
<dbReference type="Gene3D" id="3.30.200.70">
    <property type="match status" value="1"/>
</dbReference>
<keyword evidence="3 11" id="KW-0597">Phosphoprotein</keyword>
<dbReference type="PANTHER" id="PTHR39573:SF1">
    <property type="entry name" value="STRESS RESPONSE KINASE A"/>
    <property type="match status" value="1"/>
</dbReference>
<dbReference type="PANTHER" id="PTHR39573">
    <property type="entry name" value="STRESS RESPONSE KINASE A"/>
    <property type="match status" value="1"/>
</dbReference>
<keyword evidence="4 11" id="KW-0808">Transferase</keyword>
<evidence type="ECO:0000256" key="9">
    <source>
        <dbReference type="ARBA" id="ARBA00022842"/>
    </source>
</evidence>
<evidence type="ECO:0000256" key="10">
    <source>
        <dbReference type="ARBA" id="ARBA00023016"/>
    </source>
</evidence>
<keyword evidence="8 11" id="KW-0067">ATP-binding</keyword>
<reference evidence="13 14" key="1">
    <citation type="submission" date="2018-01" db="EMBL/GenBank/DDBJ databases">
        <title>Genome sequence of a Cantenovulum-like bacteria.</title>
        <authorList>
            <person name="Tan W.R."/>
            <person name="Lau N.-S."/>
            <person name="Go F."/>
            <person name="Amirul A.-A.A."/>
        </authorList>
    </citation>
    <scope>NUCLEOTIDE SEQUENCE [LARGE SCALE GENOMIC DNA]</scope>
    <source>
        <strain evidence="13 14">CCB-QB4</strain>
    </source>
</reference>